<dbReference type="AlphaFoldDB" id="A0AAF0UXZ4"/>
<dbReference type="EMBL" id="CP133622">
    <property type="protein sequence ID" value="WMV54135.1"/>
    <property type="molecule type" value="Genomic_DNA"/>
</dbReference>
<evidence type="ECO:0000256" key="7">
    <source>
        <dbReference type="SAM" id="Phobius"/>
    </source>
</evidence>
<dbReference type="PANTHER" id="PTHR34072">
    <property type="entry name" value="ENZYMATIC POLYPROTEIN-RELATED"/>
    <property type="match status" value="1"/>
</dbReference>
<dbReference type="Pfam" id="PF17917">
    <property type="entry name" value="RT_RNaseH"/>
    <property type="match status" value="1"/>
</dbReference>
<dbReference type="SUPFAM" id="SSF56672">
    <property type="entry name" value="DNA/RNA polymerases"/>
    <property type="match status" value="1"/>
</dbReference>
<keyword evidence="7" id="KW-1133">Transmembrane helix</keyword>
<dbReference type="GO" id="GO:0016787">
    <property type="term" value="F:hydrolase activity"/>
    <property type="evidence" value="ECO:0007669"/>
    <property type="project" value="UniProtKB-KW"/>
</dbReference>
<dbReference type="Proteomes" id="UP001234989">
    <property type="component" value="Chromosome 11"/>
</dbReference>
<accession>A0AAF0UXZ4</accession>
<dbReference type="PANTHER" id="PTHR34072:SF52">
    <property type="entry name" value="RIBONUCLEASE H"/>
    <property type="match status" value="1"/>
</dbReference>
<keyword evidence="7" id="KW-0472">Membrane</keyword>
<dbReference type="Gene3D" id="3.30.70.270">
    <property type="match status" value="1"/>
</dbReference>
<evidence type="ECO:0000256" key="2">
    <source>
        <dbReference type="ARBA" id="ARBA00022695"/>
    </source>
</evidence>
<dbReference type="GO" id="GO:0004519">
    <property type="term" value="F:endonuclease activity"/>
    <property type="evidence" value="ECO:0007669"/>
    <property type="project" value="UniProtKB-KW"/>
</dbReference>
<feature type="transmembrane region" description="Helical" evidence="7">
    <location>
        <begin position="147"/>
        <end position="167"/>
    </location>
</feature>
<sequence length="175" mass="21032">MDLMNRVFKPYLYMYVIVFIDDYLIYSRNEEDHASPLRIVLQTLKDRELYAKFSKYYCPILTLPKSTQGFVVYGDASRVGLDYVLMQNGKVIAYASKQLKVHERNYPTHDLELATVVFALKIWRYYLYSVHVDVFTDKWWLSFRETLTVVLFCIFIYISEFYCILAYTSELLWYF</sequence>
<evidence type="ECO:0000256" key="4">
    <source>
        <dbReference type="ARBA" id="ARBA00022759"/>
    </source>
</evidence>
<keyword evidence="1" id="KW-0808">Transferase</keyword>
<evidence type="ECO:0000256" key="6">
    <source>
        <dbReference type="ARBA" id="ARBA00022918"/>
    </source>
</evidence>
<keyword evidence="7" id="KW-0812">Transmembrane</keyword>
<protein>
    <recommendedName>
        <fullName evidence="8">Reverse transcriptase RNase H-like domain-containing protein</fullName>
    </recommendedName>
</protein>
<reference evidence="9" key="1">
    <citation type="submission" date="2023-08" db="EMBL/GenBank/DDBJ databases">
        <title>A de novo genome assembly of Solanum verrucosum Schlechtendal, a Mexican diploid species geographically isolated from the other diploid A-genome species in potato relatives.</title>
        <authorList>
            <person name="Hosaka K."/>
        </authorList>
    </citation>
    <scope>NUCLEOTIDE SEQUENCE</scope>
    <source>
        <tissue evidence="9">Young leaves</tissue>
    </source>
</reference>
<feature type="domain" description="Reverse transcriptase RNase H-like" evidence="8">
    <location>
        <begin position="67"/>
        <end position="138"/>
    </location>
</feature>
<evidence type="ECO:0000256" key="3">
    <source>
        <dbReference type="ARBA" id="ARBA00022722"/>
    </source>
</evidence>
<name>A0AAF0UXZ4_SOLVR</name>
<dbReference type="GO" id="GO:0003964">
    <property type="term" value="F:RNA-directed DNA polymerase activity"/>
    <property type="evidence" value="ECO:0007669"/>
    <property type="project" value="UniProtKB-KW"/>
</dbReference>
<dbReference type="InterPro" id="IPR043502">
    <property type="entry name" value="DNA/RNA_pol_sf"/>
</dbReference>
<keyword evidence="10" id="KW-1185">Reference proteome</keyword>
<evidence type="ECO:0000256" key="1">
    <source>
        <dbReference type="ARBA" id="ARBA00022679"/>
    </source>
</evidence>
<gene>
    <name evidence="9" type="ORF">MTR67_047520</name>
</gene>
<evidence type="ECO:0000313" key="9">
    <source>
        <dbReference type="EMBL" id="WMV54135.1"/>
    </source>
</evidence>
<keyword evidence="3" id="KW-0540">Nuclease</keyword>
<keyword evidence="4" id="KW-0255">Endonuclease</keyword>
<keyword evidence="2" id="KW-0548">Nucleotidyltransferase</keyword>
<keyword evidence="5" id="KW-0378">Hydrolase</keyword>
<organism evidence="9 10">
    <name type="scientific">Solanum verrucosum</name>
    <dbReference type="NCBI Taxonomy" id="315347"/>
    <lineage>
        <taxon>Eukaryota</taxon>
        <taxon>Viridiplantae</taxon>
        <taxon>Streptophyta</taxon>
        <taxon>Embryophyta</taxon>
        <taxon>Tracheophyta</taxon>
        <taxon>Spermatophyta</taxon>
        <taxon>Magnoliopsida</taxon>
        <taxon>eudicotyledons</taxon>
        <taxon>Gunneridae</taxon>
        <taxon>Pentapetalae</taxon>
        <taxon>asterids</taxon>
        <taxon>lamiids</taxon>
        <taxon>Solanales</taxon>
        <taxon>Solanaceae</taxon>
        <taxon>Solanoideae</taxon>
        <taxon>Solaneae</taxon>
        <taxon>Solanum</taxon>
    </lineage>
</organism>
<proteinExistence type="predicted"/>
<evidence type="ECO:0000313" key="10">
    <source>
        <dbReference type="Proteomes" id="UP001234989"/>
    </source>
</evidence>
<evidence type="ECO:0000259" key="8">
    <source>
        <dbReference type="Pfam" id="PF17917"/>
    </source>
</evidence>
<dbReference type="InterPro" id="IPR043128">
    <property type="entry name" value="Rev_trsase/Diguanyl_cyclase"/>
</dbReference>
<dbReference type="InterPro" id="IPR041373">
    <property type="entry name" value="RT_RNaseH"/>
</dbReference>
<keyword evidence="6" id="KW-0695">RNA-directed DNA polymerase</keyword>
<evidence type="ECO:0000256" key="5">
    <source>
        <dbReference type="ARBA" id="ARBA00022801"/>
    </source>
</evidence>